<gene>
    <name evidence="4" type="ORF">GV68_23500</name>
</gene>
<dbReference type="EMBL" id="JOKJ01000062">
    <property type="protein sequence ID" value="KEQ02276.1"/>
    <property type="molecule type" value="Genomic_DNA"/>
</dbReference>
<evidence type="ECO:0000256" key="2">
    <source>
        <dbReference type="PROSITE-ProRule" id="PRU00335"/>
    </source>
</evidence>
<keyword evidence="1 2" id="KW-0238">DNA-binding</keyword>
<keyword evidence="5" id="KW-1185">Reference proteome</keyword>
<dbReference type="OrthoDB" id="9808189at2"/>
<dbReference type="InterPro" id="IPR009057">
    <property type="entry name" value="Homeodomain-like_sf"/>
</dbReference>
<name>A0A922NWP9_9HYPH</name>
<dbReference type="SUPFAM" id="SSF46689">
    <property type="entry name" value="Homeodomain-like"/>
    <property type="match status" value="1"/>
</dbReference>
<dbReference type="PRINTS" id="PR00455">
    <property type="entry name" value="HTHTETR"/>
</dbReference>
<sequence length="206" mass="23392">MTRKIDISLKKIAKQERSIATVEAIVEAGTYILREHGPGGFTANKVAEKAGVNIASFYQYYPNKEALLFHITNLTWGRQLARLTPILEEEGPDHARKLRDFIREFFLIEAAEVDIRRALRIASVELRETAEFNALILEGYELTKRFIARAVAPHKTHDLDFNVDFIVMLVTSFAERTTDGKPSTARLIRQADLLTDMLIAQFQISS</sequence>
<protein>
    <submittedName>
        <fullName evidence="4">TetR family transcriptional regulator</fullName>
    </submittedName>
</protein>
<comment type="caution">
    <text evidence="4">The sequence shown here is derived from an EMBL/GenBank/DDBJ whole genome shotgun (WGS) entry which is preliminary data.</text>
</comment>
<dbReference type="InterPro" id="IPR001647">
    <property type="entry name" value="HTH_TetR"/>
</dbReference>
<evidence type="ECO:0000313" key="4">
    <source>
        <dbReference type="EMBL" id="KEQ02276.1"/>
    </source>
</evidence>
<feature type="domain" description="HTH tetR-type" evidence="3">
    <location>
        <begin position="19"/>
        <end position="79"/>
    </location>
</feature>
<evidence type="ECO:0000256" key="1">
    <source>
        <dbReference type="ARBA" id="ARBA00023125"/>
    </source>
</evidence>
<dbReference type="AlphaFoldDB" id="A0A922NWP9"/>
<dbReference type="PROSITE" id="PS50977">
    <property type="entry name" value="HTH_TETR_2"/>
    <property type="match status" value="1"/>
</dbReference>
<dbReference type="Pfam" id="PF00440">
    <property type="entry name" value="TetR_N"/>
    <property type="match status" value="1"/>
</dbReference>
<feature type="DNA-binding region" description="H-T-H motif" evidence="2">
    <location>
        <begin position="42"/>
        <end position="61"/>
    </location>
</feature>
<dbReference type="InterPro" id="IPR050109">
    <property type="entry name" value="HTH-type_TetR-like_transc_reg"/>
</dbReference>
<dbReference type="Proteomes" id="UP000052167">
    <property type="component" value="Unassembled WGS sequence"/>
</dbReference>
<accession>A0A922NWP9</accession>
<dbReference type="PANTHER" id="PTHR30055">
    <property type="entry name" value="HTH-TYPE TRANSCRIPTIONAL REGULATOR RUTR"/>
    <property type="match status" value="1"/>
</dbReference>
<reference evidence="4 5" key="1">
    <citation type="submission" date="2014-06" db="EMBL/GenBank/DDBJ databases">
        <title>Rhizobium pelagicum/R2-400B4.</title>
        <authorList>
            <person name="Kimes N.E."/>
            <person name="Lopez-Perez M."/>
        </authorList>
    </citation>
    <scope>NUCLEOTIDE SEQUENCE [LARGE SCALE GENOMIC DNA]</scope>
    <source>
        <strain evidence="4 5">R2-400B4</strain>
    </source>
</reference>
<evidence type="ECO:0000259" key="3">
    <source>
        <dbReference type="PROSITE" id="PS50977"/>
    </source>
</evidence>
<dbReference type="Gene3D" id="1.10.357.10">
    <property type="entry name" value="Tetracycline Repressor, domain 2"/>
    <property type="match status" value="1"/>
</dbReference>
<evidence type="ECO:0000313" key="5">
    <source>
        <dbReference type="Proteomes" id="UP000052167"/>
    </source>
</evidence>
<dbReference type="PANTHER" id="PTHR30055:SF201">
    <property type="entry name" value="TRANSCRIPTIONAL REGULATORY PROTEIN"/>
    <property type="match status" value="1"/>
</dbReference>
<proteinExistence type="predicted"/>
<dbReference type="GO" id="GO:0000976">
    <property type="term" value="F:transcription cis-regulatory region binding"/>
    <property type="evidence" value="ECO:0007669"/>
    <property type="project" value="TreeGrafter"/>
</dbReference>
<organism evidence="4 5">
    <name type="scientific">Pseudorhizobium pelagicum</name>
    <dbReference type="NCBI Taxonomy" id="1509405"/>
    <lineage>
        <taxon>Bacteria</taxon>
        <taxon>Pseudomonadati</taxon>
        <taxon>Pseudomonadota</taxon>
        <taxon>Alphaproteobacteria</taxon>
        <taxon>Hyphomicrobiales</taxon>
        <taxon>Rhizobiaceae</taxon>
        <taxon>Rhizobium/Agrobacterium group</taxon>
        <taxon>Pseudorhizobium</taxon>
    </lineage>
</organism>
<dbReference type="GO" id="GO:0003700">
    <property type="term" value="F:DNA-binding transcription factor activity"/>
    <property type="evidence" value="ECO:0007669"/>
    <property type="project" value="TreeGrafter"/>
</dbReference>